<dbReference type="InterPro" id="IPR038729">
    <property type="entry name" value="Rad50/SbcC_AAA"/>
</dbReference>
<feature type="non-terminal residue" evidence="2">
    <location>
        <position position="423"/>
    </location>
</feature>
<evidence type="ECO:0000259" key="1">
    <source>
        <dbReference type="Pfam" id="PF13476"/>
    </source>
</evidence>
<dbReference type="Gene3D" id="3.40.50.300">
    <property type="entry name" value="P-loop containing nucleotide triphosphate hydrolases"/>
    <property type="match status" value="1"/>
</dbReference>
<protein>
    <submittedName>
        <fullName evidence="2">Chromosome segregation protein SMC</fullName>
    </submittedName>
</protein>
<gene>
    <name evidence="2" type="ORF">ENI13_01820</name>
</gene>
<feature type="domain" description="Rad50/SbcC-type AAA" evidence="1">
    <location>
        <begin position="6"/>
        <end position="198"/>
    </location>
</feature>
<accession>A0A7C1SN57</accession>
<organism evidence="2">
    <name type="scientific">candidate division CPR3 bacterium</name>
    <dbReference type="NCBI Taxonomy" id="2268181"/>
    <lineage>
        <taxon>Bacteria</taxon>
        <taxon>Bacteria division CPR3</taxon>
    </lineage>
</organism>
<evidence type="ECO:0000313" key="2">
    <source>
        <dbReference type="EMBL" id="HEB13697.1"/>
    </source>
</evidence>
<sequence length="423" mass="47388">MIRIEEIKIEEFRGIRNLTLSLAGKNFAICGPNGTGKSGVVDAIEFGLTGSISRLAGRGTGDISVKEHAPHVDSRDRPDKARVVITASIPSLKKQVTIERSVKDPNNPKITPDDPDILEFLHQVAIHPEFVLSRRELIRYILSTPGDRSREVQTLLRLDQVESLRTVLQRIANKYKRNIAPLQTEQEQAREQLTRVLEIPQLTKEGVLEAVNRRRTILKLPAITALRLTTSVKEGLATITTKLQQARVPKRQIVSDIKKLNTTLQLAGSIETSASCKELSEELSDFASDPVTLQGVTREHFLRTALTLLDDKACPVCDTPWDIDKLQAIIEAKLKRFDVISRRRIELERKIKPMASLVRSIQESVRVVREYNVLPADSAETKILGKFESSCEVTRKALESFLPIPDTIKALKILQTIPSEVLD</sequence>
<dbReference type="EMBL" id="DRHL01000104">
    <property type="protein sequence ID" value="HEB13697.1"/>
    <property type="molecule type" value="Genomic_DNA"/>
</dbReference>
<dbReference type="AlphaFoldDB" id="A0A7C1SN57"/>
<dbReference type="GO" id="GO:0006302">
    <property type="term" value="P:double-strand break repair"/>
    <property type="evidence" value="ECO:0007669"/>
    <property type="project" value="InterPro"/>
</dbReference>
<dbReference type="InterPro" id="IPR027417">
    <property type="entry name" value="P-loop_NTPase"/>
</dbReference>
<dbReference type="SUPFAM" id="SSF52540">
    <property type="entry name" value="P-loop containing nucleoside triphosphate hydrolases"/>
    <property type="match status" value="1"/>
</dbReference>
<comment type="caution">
    <text evidence="2">The sequence shown here is derived from an EMBL/GenBank/DDBJ whole genome shotgun (WGS) entry which is preliminary data.</text>
</comment>
<proteinExistence type="predicted"/>
<dbReference type="PANTHER" id="PTHR32114:SF2">
    <property type="entry name" value="ABC TRANSPORTER ABCH.3"/>
    <property type="match status" value="1"/>
</dbReference>
<name>A0A7C1SN57_UNCC3</name>
<dbReference type="Proteomes" id="UP000885695">
    <property type="component" value="Unassembled WGS sequence"/>
</dbReference>
<dbReference type="GO" id="GO:0016887">
    <property type="term" value="F:ATP hydrolysis activity"/>
    <property type="evidence" value="ECO:0007669"/>
    <property type="project" value="InterPro"/>
</dbReference>
<reference evidence="2" key="1">
    <citation type="journal article" date="2020" name="mSystems">
        <title>Genome- and Community-Level Interaction Insights into Carbon Utilization and Element Cycling Functions of Hydrothermarchaeota in Hydrothermal Sediment.</title>
        <authorList>
            <person name="Zhou Z."/>
            <person name="Liu Y."/>
            <person name="Xu W."/>
            <person name="Pan J."/>
            <person name="Luo Z.H."/>
            <person name="Li M."/>
        </authorList>
    </citation>
    <scope>NUCLEOTIDE SEQUENCE [LARGE SCALE GENOMIC DNA]</scope>
    <source>
        <strain evidence="2">HyVt-369</strain>
    </source>
</reference>
<dbReference type="PANTHER" id="PTHR32114">
    <property type="entry name" value="ABC TRANSPORTER ABCH.3"/>
    <property type="match status" value="1"/>
</dbReference>
<dbReference type="Pfam" id="PF13476">
    <property type="entry name" value="AAA_23"/>
    <property type="match status" value="1"/>
</dbReference>